<comment type="subcellular location">
    <subcellularLocation>
        <location evidence="1">Nucleus</location>
    </subcellularLocation>
</comment>
<dbReference type="Gene3D" id="1.10.340.40">
    <property type="entry name" value="Nuclear abundant poly(A) RNA-bind protein 2, N-terminal domain"/>
    <property type="match status" value="1"/>
</dbReference>
<dbReference type="GO" id="GO:0043488">
    <property type="term" value="P:regulation of mRNA stability"/>
    <property type="evidence" value="ECO:0007669"/>
    <property type="project" value="InterPro"/>
</dbReference>
<evidence type="ECO:0000256" key="3">
    <source>
        <dbReference type="ARBA" id="ARBA00022723"/>
    </source>
</evidence>
<dbReference type="Proteomes" id="UP000799766">
    <property type="component" value="Unassembled WGS sequence"/>
</dbReference>
<feature type="compositionally biased region" description="Basic and acidic residues" evidence="8">
    <location>
        <begin position="484"/>
        <end position="503"/>
    </location>
</feature>
<evidence type="ECO:0000256" key="8">
    <source>
        <dbReference type="SAM" id="MobiDB-lite"/>
    </source>
</evidence>
<feature type="region of interest" description="Disordered" evidence="8">
    <location>
        <begin position="470"/>
        <end position="537"/>
    </location>
</feature>
<evidence type="ECO:0000256" key="7">
    <source>
        <dbReference type="ARBA" id="ARBA00023242"/>
    </source>
</evidence>
<dbReference type="GO" id="GO:0008270">
    <property type="term" value="F:zinc ion binding"/>
    <property type="evidence" value="ECO:0007669"/>
    <property type="project" value="UniProtKB-KW"/>
</dbReference>
<comment type="similarity">
    <text evidence="2">Belongs to the ZC3H14 family.</text>
</comment>
<dbReference type="InterPro" id="IPR043094">
    <property type="entry name" value="Nab2/ZC3H14_N_sf"/>
</dbReference>
<dbReference type="GO" id="GO:0005634">
    <property type="term" value="C:nucleus"/>
    <property type="evidence" value="ECO:0007669"/>
    <property type="project" value="UniProtKB-SubCell"/>
</dbReference>
<dbReference type="OrthoDB" id="438553at2759"/>
<reference evidence="10" key="1">
    <citation type="journal article" date="2020" name="Stud. Mycol.">
        <title>101 Dothideomycetes genomes: a test case for predicting lifestyles and emergence of pathogens.</title>
        <authorList>
            <person name="Haridas S."/>
            <person name="Albert R."/>
            <person name="Binder M."/>
            <person name="Bloem J."/>
            <person name="Labutti K."/>
            <person name="Salamov A."/>
            <person name="Andreopoulos B."/>
            <person name="Baker S."/>
            <person name="Barry K."/>
            <person name="Bills G."/>
            <person name="Bluhm B."/>
            <person name="Cannon C."/>
            <person name="Castanera R."/>
            <person name="Culley D."/>
            <person name="Daum C."/>
            <person name="Ezra D."/>
            <person name="Gonzalez J."/>
            <person name="Henrissat B."/>
            <person name="Kuo A."/>
            <person name="Liang C."/>
            <person name="Lipzen A."/>
            <person name="Lutzoni F."/>
            <person name="Magnuson J."/>
            <person name="Mondo S."/>
            <person name="Nolan M."/>
            <person name="Ohm R."/>
            <person name="Pangilinan J."/>
            <person name="Park H.-J."/>
            <person name="Ramirez L."/>
            <person name="Alfaro M."/>
            <person name="Sun H."/>
            <person name="Tritt A."/>
            <person name="Yoshinaga Y."/>
            <person name="Zwiers L.-H."/>
            <person name="Turgeon B."/>
            <person name="Goodwin S."/>
            <person name="Spatafora J."/>
            <person name="Crous P."/>
            <person name="Grigoriev I."/>
        </authorList>
    </citation>
    <scope>NUCLEOTIDE SEQUENCE</scope>
    <source>
        <strain evidence="10">ATCC 16933</strain>
    </source>
</reference>
<keyword evidence="4" id="KW-0677">Repeat</keyword>
<evidence type="ECO:0000256" key="1">
    <source>
        <dbReference type="ARBA" id="ARBA00004123"/>
    </source>
</evidence>
<dbReference type="PANTHER" id="PTHR14738">
    <property type="entry name" value="ZINC FINGER CCCH DOMAIN-CONTAINING PROTEIN 14"/>
    <property type="match status" value="1"/>
</dbReference>
<dbReference type="GO" id="GO:0008143">
    <property type="term" value="F:poly(A) binding"/>
    <property type="evidence" value="ECO:0007669"/>
    <property type="project" value="InterPro"/>
</dbReference>
<keyword evidence="11" id="KW-1185">Reference proteome</keyword>
<evidence type="ECO:0000256" key="6">
    <source>
        <dbReference type="ARBA" id="ARBA00022833"/>
    </source>
</evidence>
<dbReference type="AlphaFoldDB" id="A0A6A6NUE4"/>
<dbReference type="FunFam" id="4.10.1000.40:FF:000002">
    <property type="entry name" value="Nuclear polyadenylated RNA-binding protein Nab2"/>
    <property type="match status" value="1"/>
</dbReference>
<organism evidence="10 11">
    <name type="scientific">Lineolata rhizophorae</name>
    <dbReference type="NCBI Taxonomy" id="578093"/>
    <lineage>
        <taxon>Eukaryota</taxon>
        <taxon>Fungi</taxon>
        <taxon>Dikarya</taxon>
        <taxon>Ascomycota</taxon>
        <taxon>Pezizomycotina</taxon>
        <taxon>Dothideomycetes</taxon>
        <taxon>Dothideomycetes incertae sedis</taxon>
        <taxon>Lineolatales</taxon>
        <taxon>Lineolataceae</taxon>
        <taxon>Lineolata</taxon>
    </lineage>
</organism>
<keyword evidence="6" id="KW-0862">Zinc</keyword>
<dbReference type="Gene3D" id="4.10.1000.40">
    <property type="match status" value="1"/>
</dbReference>
<feature type="domain" description="Nab2-like CCCH zinc finger" evidence="9">
    <location>
        <begin position="449"/>
        <end position="468"/>
    </location>
</feature>
<evidence type="ECO:0000313" key="11">
    <source>
        <dbReference type="Proteomes" id="UP000799766"/>
    </source>
</evidence>
<feature type="region of interest" description="Disordered" evidence="8">
    <location>
        <begin position="268"/>
        <end position="338"/>
    </location>
</feature>
<evidence type="ECO:0000256" key="4">
    <source>
        <dbReference type="ARBA" id="ARBA00022737"/>
    </source>
</evidence>
<dbReference type="Gene3D" id="4.10.1000.30">
    <property type="match status" value="1"/>
</dbReference>
<dbReference type="GO" id="GO:0005737">
    <property type="term" value="C:cytoplasm"/>
    <property type="evidence" value="ECO:0007669"/>
    <property type="project" value="TreeGrafter"/>
</dbReference>
<dbReference type="Pfam" id="PF22683">
    <property type="entry name" value="Nab2-like_zf-CCCH"/>
    <property type="match status" value="1"/>
</dbReference>
<gene>
    <name evidence="10" type="ORF">BDY21DRAFT_365560</name>
</gene>
<keyword evidence="5" id="KW-0863">Zinc-finger</keyword>
<feature type="region of interest" description="Disordered" evidence="8">
    <location>
        <begin position="89"/>
        <end position="153"/>
    </location>
</feature>
<name>A0A6A6NUE4_9PEZI</name>
<evidence type="ECO:0000313" key="10">
    <source>
        <dbReference type="EMBL" id="KAF2455351.1"/>
    </source>
</evidence>
<protein>
    <recommendedName>
        <fullName evidence="9">Nab2-like CCCH zinc finger domain-containing protein</fullName>
    </recommendedName>
</protein>
<evidence type="ECO:0000256" key="5">
    <source>
        <dbReference type="ARBA" id="ARBA00022771"/>
    </source>
</evidence>
<evidence type="ECO:0000259" key="9">
    <source>
        <dbReference type="Pfam" id="PF22683"/>
    </source>
</evidence>
<proteinExistence type="inferred from homology"/>
<keyword evidence="7" id="KW-0539">Nucleus</keyword>
<dbReference type="InterPro" id="IPR040366">
    <property type="entry name" value="Nab2/ZC3H14"/>
</dbReference>
<dbReference type="FunFam" id="1.10.340.40:FF:000001">
    <property type="entry name" value="Nuclear polyadenylated RNA-binding protein nab2"/>
    <property type="match status" value="1"/>
</dbReference>
<sequence>MAVELAAGTPLAAALQSAVQPKLVEVGWSSGEQDDSDLSEYIVLMLVNRKTQEQIASELANDLLNLGPEDSSTIEFSRWLFEQVDTLSRQMKGEPEPAPVEQPAQGEPDEQPAAEGGQDAEMGDAPGGGEAATNIPTGPKAMRNGSAPNPRDKRMLGQLNRAMERSGDAALHRVRGSGQGNGRINSHANRDPPKGPRNQMMNRMANNMGRGMPQQMPPGMGPMPGQPGPNPNAMFMTMTPEQQYALLHMYEEQASFFAQMFGNAAPHVNPNFPNGHGMGNQPNQRGGGQGRSLFDRVEKQPNQSHRSKQQDGGDAMDTEPDKSAGADTTGSMMDIEGTKDKSETVCRFNLSCTKPDCAFAHQSPAAPPGIAIDVSDTCSFGAACMNRKCTGSHPSPSKRSAHNAETDCKYWPNCTNRNCTFRHPNMPPCRNGGDCTEPGCKFAHSQIKCKYNPCLNAFCPHKHAEGQKRGKFEDKVWTASGQNKDGENGGKEREHVSERKFVDETAEEELILPGSGLSAEESTKPESMAGDVAEDTS</sequence>
<dbReference type="Pfam" id="PF14608">
    <property type="entry name" value="zf-CCCH_2"/>
    <property type="match status" value="4"/>
</dbReference>
<keyword evidence="3" id="KW-0479">Metal-binding</keyword>
<feature type="region of interest" description="Disordered" evidence="8">
    <location>
        <begin position="173"/>
        <end position="203"/>
    </location>
</feature>
<accession>A0A6A6NUE4</accession>
<dbReference type="PANTHER" id="PTHR14738:SF29">
    <property type="entry name" value="ZINC FINGER CCCH DOMAIN-CONTAINING PROTEIN 14"/>
    <property type="match status" value="1"/>
</dbReference>
<dbReference type="EMBL" id="MU001687">
    <property type="protein sequence ID" value="KAF2455351.1"/>
    <property type="molecule type" value="Genomic_DNA"/>
</dbReference>
<dbReference type="InterPro" id="IPR055046">
    <property type="entry name" value="Nab2-like_Znf-CCCH"/>
</dbReference>
<evidence type="ECO:0000256" key="2">
    <source>
        <dbReference type="ARBA" id="ARBA00008423"/>
    </source>
</evidence>